<proteinExistence type="predicted"/>
<gene>
    <name evidence="1" type="ORF">I5I61_31555</name>
</gene>
<accession>A0ABS0KXG9</accession>
<comment type="caution">
    <text evidence="1">The sequence shown here is derived from an EMBL/GenBank/DDBJ whole genome shotgun (WGS) entry which is preliminary data.</text>
</comment>
<dbReference type="Gene3D" id="3.10.150.10">
    <property type="entry name" value="DNA Polymerase III, subunit A, domain 2"/>
    <property type="match status" value="1"/>
</dbReference>
<dbReference type="Proteomes" id="UP000608450">
    <property type="component" value="Unassembled WGS sequence"/>
</dbReference>
<reference evidence="1 2" key="1">
    <citation type="submission" date="2020-11" db="EMBL/GenBank/DDBJ databases">
        <title>Enhanced detection system for hospital associated transmission using whole genome sequencing surveillance.</title>
        <authorList>
            <person name="Harrison L.H."/>
            <person name="Van Tyne D."/>
            <person name="Marsh J.W."/>
            <person name="Griffith M.P."/>
            <person name="Snyder D.J."/>
            <person name="Cooper V.S."/>
            <person name="Mustapha M."/>
        </authorList>
    </citation>
    <scope>NUCLEOTIDE SEQUENCE [LARGE SCALE GENOMIC DNA]</scope>
    <source>
        <strain evidence="1 2">PSA00705</strain>
    </source>
</reference>
<keyword evidence="2" id="KW-1185">Reference proteome</keyword>
<evidence type="ECO:0008006" key="3">
    <source>
        <dbReference type="Google" id="ProtNLM"/>
    </source>
</evidence>
<organism evidence="1 2">
    <name type="scientific">Pseudomonas nitroreducens</name>
    <dbReference type="NCBI Taxonomy" id="46680"/>
    <lineage>
        <taxon>Bacteria</taxon>
        <taxon>Pseudomonadati</taxon>
        <taxon>Pseudomonadota</taxon>
        <taxon>Gammaproteobacteria</taxon>
        <taxon>Pseudomonadales</taxon>
        <taxon>Pseudomonadaceae</taxon>
        <taxon>Pseudomonas</taxon>
    </lineage>
</organism>
<dbReference type="RefSeq" id="WP_196913747.1">
    <property type="nucleotide sequence ID" value="NZ_JADTFC010000171.1"/>
</dbReference>
<dbReference type="EMBL" id="JADTFC010000171">
    <property type="protein sequence ID" value="MBG6292010.1"/>
    <property type="molecule type" value="Genomic_DNA"/>
</dbReference>
<protein>
    <recommendedName>
        <fullName evidence="3">DNA polymerase III beta sliding clamp central domain-containing protein</fullName>
    </recommendedName>
</protein>
<evidence type="ECO:0000313" key="1">
    <source>
        <dbReference type="EMBL" id="MBG6292010.1"/>
    </source>
</evidence>
<name>A0ABS0KXG9_PSENT</name>
<evidence type="ECO:0000313" key="2">
    <source>
        <dbReference type="Proteomes" id="UP000608450"/>
    </source>
</evidence>
<sequence>MATQSHGQYLAHVNPKFFAAVQLFAAVRDVRYYLQGVFIDQHHEQGVVLVATNGHHMAVMHDPEGWCERPVIVGGIPKSLIACCKKAGLEPPKHLWIGQDSAVVSSLEASEPPDSPFCADALHACRISLIDAKYPDWRKVMPRQAKPVDVMPAMNAEYVATVTAAAKLLHPSYPATRVFSTGTDCSLVFRICGHEVADKFVAIIMPVRDFETPEMLPKAFQLPAANLPGSEEARA</sequence>